<evidence type="ECO:0000313" key="3">
    <source>
        <dbReference type="Proteomes" id="UP000887540"/>
    </source>
</evidence>
<feature type="compositionally biased region" description="Low complexity" evidence="1">
    <location>
        <begin position="348"/>
        <end position="361"/>
    </location>
</feature>
<proteinExistence type="predicted"/>
<organism evidence="3 4">
    <name type="scientific">Acrobeloides nanus</name>
    <dbReference type="NCBI Taxonomy" id="290746"/>
    <lineage>
        <taxon>Eukaryota</taxon>
        <taxon>Metazoa</taxon>
        <taxon>Ecdysozoa</taxon>
        <taxon>Nematoda</taxon>
        <taxon>Chromadorea</taxon>
        <taxon>Rhabditida</taxon>
        <taxon>Tylenchina</taxon>
        <taxon>Cephalobomorpha</taxon>
        <taxon>Cephaloboidea</taxon>
        <taxon>Cephalobidae</taxon>
        <taxon>Acrobeloides</taxon>
    </lineage>
</organism>
<dbReference type="WBParaSite" id="ACRNAN_Path_1251.g4879.t1">
    <property type="protein sequence ID" value="ACRNAN_Path_1251.g4879.t1"/>
    <property type="gene ID" value="ACRNAN_Path_1251.g4879"/>
</dbReference>
<feature type="compositionally biased region" description="Pro residues" evidence="1">
    <location>
        <begin position="410"/>
        <end position="425"/>
    </location>
</feature>
<dbReference type="PANTHER" id="PTHR32046">
    <property type="entry name" value="G DOMAIN-CONTAINING PROTEIN"/>
    <property type="match status" value="1"/>
</dbReference>
<evidence type="ECO:0000256" key="1">
    <source>
        <dbReference type="SAM" id="MobiDB-lite"/>
    </source>
</evidence>
<feature type="region of interest" description="Disordered" evidence="1">
    <location>
        <begin position="258"/>
        <end position="282"/>
    </location>
</feature>
<dbReference type="InterPro" id="IPR058519">
    <property type="entry name" value="DUF8206"/>
</dbReference>
<feature type="compositionally biased region" description="Basic and acidic residues" evidence="1">
    <location>
        <begin position="369"/>
        <end position="407"/>
    </location>
</feature>
<dbReference type="AlphaFoldDB" id="A0A914BXU7"/>
<evidence type="ECO:0000259" key="2">
    <source>
        <dbReference type="Pfam" id="PF26633"/>
    </source>
</evidence>
<evidence type="ECO:0000313" key="4">
    <source>
        <dbReference type="WBParaSite" id="ACRNAN_Path_1251.g4879.t1"/>
    </source>
</evidence>
<feature type="compositionally biased region" description="Basic and acidic residues" evidence="1">
    <location>
        <begin position="266"/>
        <end position="277"/>
    </location>
</feature>
<protein>
    <recommendedName>
        <fullName evidence="2">DUF8206 domain-containing protein</fullName>
    </recommendedName>
</protein>
<dbReference type="Pfam" id="PF26633">
    <property type="entry name" value="DUF8206"/>
    <property type="match status" value="1"/>
</dbReference>
<sequence length="481" mass="55432">MEYVLEEVLLEHGRMKCRGPSCKKIICHDKCDVTDGTIETFPNAKVKKCKVFKKFKLFKVAKCQVCGCPWDIHIHVIYEARKKLVPVRVEPTQQVKSVDDSIRNIELYIEQYTFEYLTITEAFARFSAFYKKNAILPYNDAFEAYINMEIEDELRLHDGFESLKLKKLTTMLDKYKEEKQMLQGIHIVDVSNIPNETEIFDLCHQIFSLKFTGQQIYRLYHVAMLGKQKHYKQNHEKAYDVQRNDLFKDLYSATKKIFSRAANEPPRNKTQMEDQRQHQRPMQLKLQNIPTGSPEQHVQFNTQNISFPTSLQPTNLKQPIDSLLEPQQVNQENGSHKKKLSPQKSIDSGINISSPMSNSPSPKLPKYNEFSDKKSQKSELEKRFEQLRLKDSNKSDEVGQIMIDKKSSIVPPPEIPPKPKIPPHSPNISSRSSERGPSHVHLVPTSTPPVSTPNDNAPKDPAFPVPKPRRNIPKSPSNNNQ</sequence>
<accession>A0A914BXU7</accession>
<feature type="region of interest" description="Disordered" evidence="1">
    <location>
        <begin position="329"/>
        <end position="481"/>
    </location>
</feature>
<name>A0A914BXU7_9BILA</name>
<reference evidence="4" key="1">
    <citation type="submission" date="2022-11" db="UniProtKB">
        <authorList>
            <consortium name="WormBaseParasite"/>
        </authorList>
    </citation>
    <scope>IDENTIFICATION</scope>
</reference>
<dbReference type="Proteomes" id="UP000887540">
    <property type="component" value="Unplaced"/>
</dbReference>
<keyword evidence="3" id="KW-1185">Reference proteome</keyword>
<dbReference type="PANTHER" id="PTHR32046:SF11">
    <property type="entry name" value="IMMUNE-ASSOCIATED NUCLEOTIDE-BINDING PROTEIN 10-LIKE"/>
    <property type="match status" value="1"/>
</dbReference>
<feature type="domain" description="DUF8206" evidence="2">
    <location>
        <begin position="24"/>
        <end position="79"/>
    </location>
</feature>